<feature type="transmembrane region" description="Helical" evidence="4">
    <location>
        <begin position="97"/>
        <end position="118"/>
    </location>
</feature>
<dbReference type="InterPro" id="IPR018062">
    <property type="entry name" value="HTH_AraC-typ_CS"/>
</dbReference>
<feature type="transmembrane region" description="Helical" evidence="4">
    <location>
        <begin position="36"/>
        <end position="53"/>
    </location>
</feature>
<evidence type="ECO:0000256" key="1">
    <source>
        <dbReference type="ARBA" id="ARBA00023015"/>
    </source>
</evidence>
<reference evidence="6 7" key="1">
    <citation type="submission" date="2018-08" db="EMBL/GenBank/DDBJ databases">
        <authorList>
            <person name="Khan S.A."/>
            <person name="Jeon C.O."/>
            <person name="Chun B.H."/>
            <person name="Jeong S.E."/>
        </authorList>
    </citation>
    <scope>NUCLEOTIDE SEQUENCE [LARGE SCALE GENOMIC DNA]</scope>
    <source>
        <strain evidence="6 7">S-16</strain>
    </source>
</reference>
<dbReference type="EMBL" id="QUSW01000002">
    <property type="protein sequence ID" value="RQP24811.1"/>
    <property type="molecule type" value="Genomic_DNA"/>
</dbReference>
<dbReference type="PANTHER" id="PTHR43280:SF29">
    <property type="entry name" value="ARAC-FAMILY TRANSCRIPTIONAL REGULATOR"/>
    <property type="match status" value="1"/>
</dbReference>
<dbReference type="PROSITE" id="PS00041">
    <property type="entry name" value="HTH_ARAC_FAMILY_1"/>
    <property type="match status" value="1"/>
</dbReference>
<dbReference type="InterPro" id="IPR018060">
    <property type="entry name" value="HTH_AraC"/>
</dbReference>
<dbReference type="OrthoDB" id="345413at2"/>
<keyword evidence="4" id="KW-0472">Membrane</keyword>
<evidence type="ECO:0000256" key="3">
    <source>
        <dbReference type="ARBA" id="ARBA00023163"/>
    </source>
</evidence>
<feature type="transmembrane region" description="Helical" evidence="4">
    <location>
        <begin position="65"/>
        <end position="85"/>
    </location>
</feature>
<dbReference type="RefSeq" id="WP_124539714.1">
    <property type="nucleotide sequence ID" value="NZ_QUSW01000002.1"/>
</dbReference>
<feature type="transmembrane region" description="Helical" evidence="4">
    <location>
        <begin position="130"/>
        <end position="150"/>
    </location>
</feature>
<keyword evidence="7" id="KW-1185">Reference proteome</keyword>
<keyword evidence="2" id="KW-0238">DNA-binding</keyword>
<feature type="transmembrane region" description="Helical" evidence="4">
    <location>
        <begin position="195"/>
        <end position="213"/>
    </location>
</feature>
<dbReference type="Gene3D" id="1.10.10.60">
    <property type="entry name" value="Homeodomain-like"/>
    <property type="match status" value="1"/>
</dbReference>
<dbReference type="PROSITE" id="PS01124">
    <property type="entry name" value="HTH_ARAC_FAMILY_2"/>
    <property type="match status" value="1"/>
</dbReference>
<feature type="transmembrane region" description="Helical" evidence="4">
    <location>
        <begin position="12"/>
        <end position="29"/>
    </location>
</feature>
<keyword evidence="4" id="KW-0812">Transmembrane</keyword>
<evidence type="ECO:0000313" key="7">
    <source>
        <dbReference type="Proteomes" id="UP000267464"/>
    </source>
</evidence>
<proteinExistence type="predicted"/>
<dbReference type="SUPFAM" id="SSF46689">
    <property type="entry name" value="Homeodomain-like"/>
    <property type="match status" value="1"/>
</dbReference>
<evidence type="ECO:0000256" key="2">
    <source>
        <dbReference type="ARBA" id="ARBA00023125"/>
    </source>
</evidence>
<sequence>MDWRGLDPLEIALRSALIALLLMLAGLLAKGHPRHPAARMGALLALSVSAYVLQSSPGFAVPALWWHAPILALSAGGAVAFWLFARTLFDDDFEPGAWHALAWAAMALAPVVNCFVLLPQYHASARSLGRGIDVATSLFALLAIAQTLATWRGDLVERRRRLRIFIVGAGAVYAVTAAATRLLQGDGRLGGTSGLLDVGGLLVIVAVIAARILQATSGGIFATAVQPQPVIDAEAAEPPPEPMDPAEQRLVERLDQVMAVDRFHRQEDASIGALAGQLGVPEHRLRRLINQRLGHRNFNAFLNRYRLADAKAALRDPAKSELPVLTIAMDAGFQSLGPFNRAFKADTGLTPTEFRRQGGRPMPAETAMPLAEFEIGQ</sequence>
<dbReference type="InterPro" id="IPR009057">
    <property type="entry name" value="Homeodomain-like_sf"/>
</dbReference>
<dbReference type="Proteomes" id="UP000267464">
    <property type="component" value="Unassembled WGS sequence"/>
</dbReference>
<protein>
    <submittedName>
        <fullName evidence="6">AraC family transcriptional regulator</fullName>
    </submittedName>
</protein>
<keyword evidence="1" id="KW-0805">Transcription regulation</keyword>
<reference evidence="6 7" key="2">
    <citation type="submission" date="2018-12" db="EMBL/GenBank/DDBJ databases">
        <title>Rhizobacter gummiphilus sp. nov., a rubber-degrading bacterium isolated from the soil of a botanical garden in Japan.</title>
        <authorList>
            <person name="Shunsuke S.S."/>
        </authorList>
    </citation>
    <scope>NUCLEOTIDE SEQUENCE [LARGE SCALE GENOMIC DNA]</scope>
    <source>
        <strain evidence="6 7">S-16</strain>
    </source>
</reference>
<comment type="caution">
    <text evidence="6">The sequence shown here is derived from an EMBL/GenBank/DDBJ whole genome shotgun (WGS) entry which is preliminary data.</text>
</comment>
<dbReference type="GO" id="GO:0003700">
    <property type="term" value="F:DNA-binding transcription factor activity"/>
    <property type="evidence" value="ECO:0007669"/>
    <property type="project" value="InterPro"/>
</dbReference>
<name>A0A3N7HV26_9BURK</name>
<accession>A0A3N7HV26</accession>
<keyword evidence="3" id="KW-0804">Transcription</keyword>
<evidence type="ECO:0000313" key="6">
    <source>
        <dbReference type="EMBL" id="RQP24811.1"/>
    </source>
</evidence>
<keyword evidence="4" id="KW-1133">Transmembrane helix</keyword>
<organism evidence="6 7">
    <name type="scientific">Piscinibacter terrae</name>
    <dbReference type="NCBI Taxonomy" id="2496871"/>
    <lineage>
        <taxon>Bacteria</taxon>
        <taxon>Pseudomonadati</taxon>
        <taxon>Pseudomonadota</taxon>
        <taxon>Betaproteobacteria</taxon>
        <taxon>Burkholderiales</taxon>
        <taxon>Sphaerotilaceae</taxon>
        <taxon>Piscinibacter</taxon>
    </lineage>
</organism>
<dbReference type="AlphaFoldDB" id="A0A3N7HV26"/>
<feature type="transmembrane region" description="Helical" evidence="4">
    <location>
        <begin position="162"/>
        <end position="183"/>
    </location>
</feature>
<evidence type="ECO:0000259" key="5">
    <source>
        <dbReference type="PROSITE" id="PS01124"/>
    </source>
</evidence>
<dbReference type="SMART" id="SM00342">
    <property type="entry name" value="HTH_ARAC"/>
    <property type="match status" value="1"/>
</dbReference>
<dbReference type="GO" id="GO:0043565">
    <property type="term" value="F:sequence-specific DNA binding"/>
    <property type="evidence" value="ECO:0007669"/>
    <property type="project" value="InterPro"/>
</dbReference>
<dbReference type="Pfam" id="PF12833">
    <property type="entry name" value="HTH_18"/>
    <property type="match status" value="1"/>
</dbReference>
<gene>
    <name evidence="6" type="ORF">DZC73_07990</name>
</gene>
<dbReference type="PANTHER" id="PTHR43280">
    <property type="entry name" value="ARAC-FAMILY TRANSCRIPTIONAL REGULATOR"/>
    <property type="match status" value="1"/>
</dbReference>
<feature type="domain" description="HTH araC/xylS-type" evidence="5">
    <location>
        <begin position="255"/>
        <end position="357"/>
    </location>
</feature>
<evidence type="ECO:0000256" key="4">
    <source>
        <dbReference type="SAM" id="Phobius"/>
    </source>
</evidence>